<dbReference type="InterPro" id="IPR027417">
    <property type="entry name" value="P-loop_NTPase"/>
</dbReference>
<evidence type="ECO:0000313" key="9">
    <source>
        <dbReference type="EMBL" id="MFD2638606.1"/>
    </source>
</evidence>
<keyword evidence="7" id="KW-0472">Membrane</keyword>
<dbReference type="EC" id="7.6.2.9" evidence="7"/>
<keyword evidence="2 7" id="KW-0813">Transport</keyword>
<comment type="subunit">
    <text evidence="7">The complex is probably composed of two ATP-binding proteins, two transmembrane proteins and a solute-binding protein.</text>
</comment>
<dbReference type="RefSeq" id="WP_377328325.1">
    <property type="nucleotide sequence ID" value="NZ_JBHUMZ010000019.1"/>
</dbReference>
<comment type="subcellular location">
    <subcellularLocation>
        <location evidence="7">Cell inner membrane</location>
        <topology evidence="7">Peripheral membrane protein</topology>
    </subcellularLocation>
</comment>
<dbReference type="PROSITE" id="PS50893">
    <property type="entry name" value="ABC_TRANSPORTER_2"/>
    <property type="match status" value="1"/>
</dbReference>
<dbReference type="NCBIfam" id="TIGR01186">
    <property type="entry name" value="proV"/>
    <property type="match status" value="1"/>
</dbReference>
<protein>
    <recommendedName>
        <fullName evidence="7">Quaternary amine transport ATP-binding protein</fullName>
        <ecNumber evidence="7">7.6.2.9</ecNumber>
    </recommendedName>
</protein>
<dbReference type="SMART" id="SM00382">
    <property type="entry name" value="AAA"/>
    <property type="match status" value="1"/>
</dbReference>
<evidence type="ECO:0000256" key="2">
    <source>
        <dbReference type="ARBA" id="ARBA00022448"/>
    </source>
</evidence>
<keyword evidence="10" id="KW-1185">Reference proteome</keyword>
<dbReference type="PANTHER" id="PTHR43117">
    <property type="entry name" value="OSMOPROTECTANT IMPORT ATP-BINDING PROTEIN OSMV"/>
    <property type="match status" value="1"/>
</dbReference>
<evidence type="ECO:0000256" key="5">
    <source>
        <dbReference type="ARBA" id="ARBA00022840"/>
    </source>
</evidence>
<dbReference type="EMBL" id="JBHUMZ010000019">
    <property type="protein sequence ID" value="MFD2638606.1"/>
    <property type="molecule type" value="Genomic_DNA"/>
</dbReference>
<keyword evidence="4 7" id="KW-0547">Nucleotide-binding</keyword>
<keyword evidence="7" id="KW-0997">Cell inner membrane</keyword>
<sequence length="323" mass="36504">MIEIKQLVKAFDDGTTALKGIDLKLNPGELTCIIGPSGCGKTTLLKHINRLISPSEGDILIKDVSVYDQDVVELRRSIGYVIQQIGLFPHMSIAENISVVPKLLKWSDEQINERVDEMLEMVNLEPDTFRDRYPLELSGGQQQRVGVARALVGDPEIILMDEPFSALDPISREQLQDQLKALHKQLKKTIVFVTHDMDEALKIADRIVILKEGEVEQYGTPDDILQNPKTDFVKSFIGKDRMSRFLKTSHKTVKFYQDWLIPNQPDGNQYEIDASETLQSLTELFVEKQYDVAKVTDGNKVIGYLTKDAFIKALASERGDLDE</sequence>
<dbReference type="PANTHER" id="PTHR43117:SF4">
    <property type="entry name" value="OSMOPROTECTANT IMPORT ATP-BINDING PROTEIN OSMV"/>
    <property type="match status" value="1"/>
</dbReference>
<evidence type="ECO:0000256" key="4">
    <source>
        <dbReference type="ARBA" id="ARBA00022741"/>
    </source>
</evidence>
<keyword evidence="5 7" id="KW-0067">ATP-binding</keyword>
<dbReference type="PROSITE" id="PS00211">
    <property type="entry name" value="ABC_TRANSPORTER_1"/>
    <property type="match status" value="1"/>
</dbReference>
<organism evidence="9 10">
    <name type="scientific">Piscibacillus salipiscarius</name>
    <dbReference type="NCBI Taxonomy" id="299480"/>
    <lineage>
        <taxon>Bacteria</taxon>
        <taxon>Bacillati</taxon>
        <taxon>Bacillota</taxon>
        <taxon>Bacilli</taxon>
        <taxon>Bacillales</taxon>
        <taxon>Bacillaceae</taxon>
        <taxon>Piscibacillus</taxon>
    </lineage>
</organism>
<dbReference type="InterPro" id="IPR003439">
    <property type="entry name" value="ABC_transporter-like_ATP-bd"/>
</dbReference>
<keyword evidence="6" id="KW-0129">CBS domain</keyword>
<accession>A0ABW5QA24</accession>
<dbReference type="InterPro" id="IPR003593">
    <property type="entry name" value="AAA+_ATPase"/>
</dbReference>
<dbReference type="InterPro" id="IPR005892">
    <property type="entry name" value="Gly-betaine_transp_ATP-bd"/>
</dbReference>
<evidence type="ECO:0000256" key="6">
    <source>
        <dbReference type="ARBA" id="ARBA00023122"/>
    </source>
</evidence>
<dbReference type="InterPro" id="IPR046342">
    <property type="entry name" value="CBS_dom_sf"/>
</dbReference>
<dbReference type="SUPFAM" id="SSF54631">
    <property type="entry name" value="CBS-domain pair"/>
    <property type="match status" value="1"/>
</dbReference>
<evidence type="ECO:0000256" key="7">
    <source>
        <dbReference type="RuleBase" id="RU369116"/>
    </source>
</evidence>
<dbReference type="Pfam" id="PF00005">
    <property type="entry name" value="ABC_tran"/>
    <property type="match status" value="1"/>
</dbReference>
<dbReference type="InterPro" id="IPR017871">
    <property type="entry name" value="ABC_transporter-like_CS"/>
</dbReference>
<proteinExistence type="inferred from homology"/>
<evidence type="ECO:0000256" key="1">
    <source>
        <dbReference type="ARBA" id="ARBA00005417"/>
    </source>
</evidence>
<gene>
    <name evidence="9" type="ORF">ACFSW4_07015</name>
</gene>
<comment type="similarity">
    <text evidence="1 7">Belongs to the ABC transporter superfamily.</text>
</comment>
<reference evidence="10" key="1">
    <citation type="journal article" date="2019" name="Int. J. Syst. Evol. Microbiol.">
        <title>The Global Catalogue of Microorganisms (GCM) 10K type strain sequencing project: providing services to taxonomists for standard genome sequencing and annotation.</title>
        <authorList>
            <consortium name="The Broad Institute Genomics Platform"/>
            <consortium name="The Broad Institute Genome Sequencing Center for Infectious Disease"/>
            <person name="Wu L."/>
            <person name="Ma J."/>
        </authorList>
    </citation>
    <scope>NUCLEOTIDE SEQUENCE [LARGE SCALE GENOMIC DNA]</scope>
    <source>
        <strain evidence="10">TISTR 1571</strain>
    </source>
</reference>
<evidence type="ECO:0000313" key="10">
    <source>
        <dbReference type="Proteomes" id="UP001597452"/>
    </source>
</evidence>
<dbReference type="GO" id="GO:0005524">
    <property type="term" value="F:ATP binding"/>
    <property type="evidence" value="ECO:0007669"/>
    <property type="project" value="UniProtKB-KW"/>
</dbReference>
<dbReference type="SUPFAM" id="SSF52540">
    <property type="entry name" value="P-loop containing nucleoside triphosphate hydrolases"/>
    <property type="match status" value="1"/>
</dbReference>
<dbReference type="Proteomes" id="UP001597452">
    <property type="component" value="Unassembled WGS sequence"/>
</dbReference>
<keyword evidence="3" id="KW-0677">Repeat</keyword>
<evidence type="ECO:0000256" key="3">
    <source>
        <dbReference type="ARBA" id="ARBA00022737"/>
    </source>
</evidence>
<comment type="catalytic activity">
    <reaction evidence="7">
        <text>a quaternary ammonium(out) + ATP + H2O = a quaternary ammonium(in) + ADP + phosphate + H(+)</text>
        <dbReference type="Rhea" id="RHEA:11036"/>
        <dbReference type="ChEBI" id="CHEBI:15377"/>
        <dbReference type="ChEBI" id="CHEBI:15378"/>
        <dbReference type="ChEBI" id="CHEBI:30616"/>
        <dbReference type="ChEBI" id="CHEBI:35267"/>
        <dbReference type="ChEBI" id="CHEBI:43474"/>
        <dbReference type="ChEBI" id="CHEBI:456216"/>
    </reaction>
</comment>
<dbReference type="Gene3D" id="3.40.50.300">
    <property type="entry name" value="P-loop containing nucleotide triphosphate hydrolases"/>
    <property type="match status" value="1"/>
</dbReference>
<evidence type="ECO:0000259" key="8">
    <source>
        <dbReference type="PROSITE" id="PS50893"/>
    </source>
</evidence>
<feature type="domain" description="ABC transporter" evidence="8">
    <location>
        <begin position="2"/>
        <end position="237"/>
    </location>
</feature>
<comment type="caution">
    <text evidence="9">The sequence shown here is derived from an EMBL/GenBank/DDBJ whole genome shotgun (WGS) entry which is preliminary data.</text>
</comment>
<keyword evidence="7" id="KW-1003">Cell membrane</keyword>
<name>A0ABW5QA24_9BACI</name>